<evidence type="ECO:0000313" key="1">
    <source>
        <dbReference type="EMBL" id="NXH12850.1"/>
    </source>
</evidence>
<dbReference type="EMBL" id="VWZO01005950">
    <property type="protein sequence ID" value="NXH12850.1"/>
    <property type="molecule type" value="Genomic_DNA"/>
</dbReference>
<sequence>LVAIFYTALNSSTQQSLPHQKALKLINDLCFPECCPICAEQKTSWQQFVCKSFVGKGFASSETQEETFPLFDLTNAQLQESFFSQLLEKNELVQCHLVLLYQASIEDWPTKQCRLISRKTSLISDVVEPCMTLDDTSPFSTAASNIFSN</sequence>
<feature type="non-terminal residue" evidence="1">
    <location>
        <position position="1"/>
    </location>
</feature>
<dbReference type="AlphaFoldDB" id="A0A7K9HII3"/>
<reference evidence="1 2" key="1">
    <citation type="submission" date="2019-09" db="EMBL/GenBank/DDBJ databases">
        <title>Bird 10,000 Genomes (B10K) Project - Family phase.</title>
        <authorList>
            <person name="Zhang G."/>
        </authorList>
    </citation>
    <scope>NUCLEOTIDE SEQUENCE [LARGE SCALE GENOMIC DNA]</scope>
    <source>
        <strain evidence="1">B10K-DU-001-16</strain>
        <tissue evidence="1">Muscle</tissue>
    </source>
</reference>
<organism evidence="1 2">
    <name type="scientific">Bucco capensis</name>
    <name type="common">collared puffbird</name>
    <dbReference type="NCBI Taxonomy" id="135168"/>
    <lineage>
        <taxon>Eukaryota</taxon>
        <taxon>Metazoa</taxon>
        <taxon>Chordata</taxon>
        <taxon>Craniata</taxon>
        <taxon>Vertebrata</taxon>
        <taxon>Euteleostomi</taxon>
        <taxon>Archelosauria</taxon>
        <taxon>Archosauria</taxon>
        <taxon>Dinosauria</taxon>
        <taxon>Saurischia</taxon>
        <taxon>Theropoda</taxon>
        <taxon>Coelurosauria</taxon>
        <taxon>Aves</taxon>
        <taxon>Neognathae</taxon>
        <taxon>Neoaves</taxon>
        <taxon>Telluraves</taxon>
        <taxon>Coraciimorphae</taxon>
        <taxon>Piciformes</taxon>
        <taxon>Bucconidae</taxon>
        <taxon>Bucco</taxon>
    </lineage>
</organism>
<dbReference type="OrthoDB" id="195672at2759"/>
<evidence type="ECO:0000313" key="2">
    <source>
        <dbReference type="Proteomes" id="UP000534107"/>
    </source>
</evidence>
<accession>A0A7K9HII3</accession>
<keyword evidence="2" id="KW-1185">Reference proteome</keyword>
<protein>
    <submittedName>
        <fullName evidence="1">NXRD1 protein</fullName>
    </submittedName>
</protein>
<name>A0A7K9HII3_9PICI</name>
<gene>
    <name evidence="1" type="primary">Noxred1</name>
    <name evidence="1" type="ORF">BUCCAP_R12069</name>
</gene>
<feature type="non-terminal residue" evidence="1">
    <location>
        <position position="149"/>
    </location>
</feature>
<comment type="caution">
    <text evidence="1">The sequence shown here is derived from an EMBL/GenBank/DDBJ whole genome shotgun (WGS) entry which is preliminary data.</text>
</comment>
<proteinExistence type="predicted"/>
<dbReference type="Proteomes" id="UP000534107">
    <property type="component" value="Unassembled WGS sequence"/>
</dbReference>